<dbReference type="STRING" id="1531966.A0A0A1TRZ6"/>
<evidence type="ECO:0000256" key="6">
    <source>
        <dbReference type="ARBA" id="ARBA00023136"/>
    </source>
</evidence>
<keyword evidence="6 9" id="KW-0472">Membrane</keyword>
<dbReference type="Proteomes" id="UP000039046">
    <property type="component" value="Unassembled WGS sequence"/>
</dbReference>
<dbReference type="InterPro" id="IPR029044">
    <property type="entry name" value="Nucleotide-diphossugar_trans"/>
</dbReference>
<dbReference type="SUPFAM" id="SSF53448">
    <property type="entry name" value="Nucleotide-diphospho-sugar transferases"/>
    <property type="match status" value="1"/>
</dbReference>
<evidence type="ECO:0000256" key="4">
    <source>
        <dbReference type="ARBA" id="ARBA00022989"/>
    </source>
</evidence>
<keyword evidence="3" id="KW-0735">Signal-anchor</keyword>
<dbReference type="OrthoDB" id="2405412at2759"/>
<dbReference type="EMBL" id="CDHN01000008">
    <property type="protein sequence ID" value="CEJ95010.1"/>
    <property type="molecule type" value="Genomic_DNA"/>
</dbReference>
<dbReference type="InterPro" id="IPR052086">
    <property type="entry name" value="Mannan_Polymerase_Subunit"/>
</dbReference>
<evidence type="ECO:0000256" key="7">
    <source>
        <dbReference type="ARBA" id="ARBA00037964"/>
    </source>
</evidence>
<keyword evidence="5" id="KW-0333">Golgi apparatus</keyword>
<gene>
    <name evidence="10" type="ORF">VHEMI10511</name>
</gene>
<comment type="subcellular location">
    <subcellularLocation>
        <location evidence="1">Golgi apparatus membrane</location>
        <topology evidence="1">Single-pass type II membrane protein</topology>
    </subcellularLocation>
</comment>
<reference evidence="10 11" key="1">
    <citation type="journal article" date="2015" name="Genome Announc.">
        <title>Draft Genome Sequence and Gene Annotation of the Entomopathogenic Fungus Verticillium hemipterigenum.</title>
        <authorList>
            <person name="Horn F."/>
            <person name="Habel A."/>
            <person name="Scharf D.H."/>
            <person name="Dworschak J."/>
            <person name="Brakhage A.A."/>
            <person name="Guthke R."/>
            <person name="Hertweck C."/>
            <person name="Linde J."/>
        </authorList>
    </citation>
    <scope>NUCLEOTIDE SEQUENCE [LARGE SCALE GENOMIC DNA]</scope>
</reference>
<evidence type="ECO:0000313" key="11">
    <source>
        <dbReference type="Proteomes" id="UP000039046"/>
    </source>
</evidence>
<evidence type="ECO:0000313" key="10">
    <source>
        <dbReference type="EMBL" id="CEJ95010.1"/>
    </source>
</evidence>
<evidence type="ECO:0000256" key="8">
    <source>
        <dbReference type="SAM" id="MobiDB-lite"/>
    </source>
</evidence>
<accession>A0A0A1TRZ6</accession>
<protein>
    <submittedName>
        <fullName evidence="10">Putative Mannan polymerase complexes MNN9 subunit</fullName>
    </submittedName>
</protein>
<evidence type="ECO:0000256" key="5">
    <source>
        <dbReference type="ARBA" id="ARBA00023034"/>
    </source>
</evidence>
<keyword evidence="11" id="KW-1185">Reference proteome</keyword>
<dbReference type="Pfam" id="PF03452">
    <property type="entry name" value="Anp1"/>
    <property type="match status" value="1"/>
</dbReference>
<dbReference type="AlphaFoldDB" id="A0A0A1TRZ6"/>
<dbReference type="GO" id="GO:0000032">
    <property type="term" value="P:cell wall mannoprotein biosynthetic process"/>
    <property type="evidence" value="ECO:0007669"/>
    <property type="project" value="TreeGrafter"/>
</dbReference>
<dbReference type="PANTHER" id="PTHR43083">
    <property type="entry name" value="MANNAN POLYMERASE II"/>
    <property type="match status" value="1"/>
</dbReference>
<dbReference type="PANTHER" id="PTHR43083:SF6">
    <property type="entry name" value="MANNAN POLYMERASE COMPLEXES SUBUNIT MNN9"/>
    <property type="match status" value="1"/>
</dbReference>
<dbReference type="Gene3D" id="3.90.550.10">
    <property type="entry name" value="Spore Coat Polysaccharide Biosynthesis Protein SpsA, Chain A"/>
    <property type="match status" value="1"/>
</dbReference>
<feature type="transmembrane region" description="Helical" evidence="9">
    <location>
        <begin position="12"/>
        <end position="34"/>
    </location>
</feature>
<evidence type="ECO:0000256" key="1">
    <source>
        <dbReference type="ARBA" id="ARBA00004323"/>
    </source>
</evidence>
<dbReference type="FunFam" id="3.90.550.10:FF:000017">
    <property type="entry name" value="Mannan polymerase II complex ANP1 subunit"/>
    <property type="match status" value="1"/>
</dbReference>
<evidence type="ECO:0000256" key="9">
    <source>
        <dbReference type="SAM" id="Phobius"/>
    </source>
</evidence>
<evidence type="ECO:0000256" key="2">
    <source>
        <dbReference type="ARBA" id="ARBA00022692"/>
    </source>
</evidence>
<dbReference type="GO" id="GO:0000009">
    <property type="term" value="F:alpha-1,6-mannosyltransferase activity"/>
    <property type="evidence" value="ECO:0007669"/>
    <property type="project" value="TreeGrafter"/>
</dbReference>
<keyword evidence="2 9" id="KW-0812">Transmembrane</keyword>
<dbReference type="GO" id="GO:0000136">
    <property type="term" value="C:mannan polymerase complex"/>
    <property type="evidence" value="ECO:0007669"/>
    <property type="project" value="TreeGrafter"/>
</dbReference>
<feature type="region of interest" description="Disordered" evidence="8">
    <location>
        <begin position="51"/>
        <end position="71"/>
    </location>
</feature>
<comment type="similarity">
    <text evidence="7">Belongs to the ANP1/MMN9/VAN1 family.</text>
</comment>
<proteinExistence type="inferred from homology"/>
<name>A0A0A1TRZ6_9HYPO</name>
<keyword evidence="4 9" id="KW-1133">Transmembrane helix</keyword>
<sequence>MARPLGPVRLKKASPITLIVGAVLCIFIFVFLIAPSGTSVSQSISNMAAQHHLSPPTSPYRKSASKSGFKPPPVVRYNLNNVTVTSNPMENEEHILILTPMSRFYQGYWDNLLQLTYPHELITLGFILPKTKEGNAATAALQKAVHKTQKHGSEKDRFKSVIILRQDFESVLSSQDEAERHKMSNQKARREVMAKARNSLMFTTLGPSTSWVLWLDADVVESPPTLIQDLASHGKDIVAANCFQRYYDTEKKAMSERPYDFNNWQDSEEAQALGAKMGPDDILLEGYGEMPTWRTLMAKKFEPMGDIRASMPLDGVGGTALLVKAEVHRDGAMFPPFAFYNLIETEGFAKMAKRLHWQPYGLPNYKVYHYNE</sequence>
<organism evidence="10 11">
    <name type="scientific">[Torrubiella] hemipterigena</name>
    <dbReference type="NCBI Taxonomy" id="1531966"/>
    <lineage>
        <taxon>Eukaryota</taxon>
        <taxon>Fungi</taxon>
        <taxon>Dikarya</taxon>
        <taxon>Ascomycota</taxon>
        <taxon>Pezizomycotina</taxon>
        <taxon>Sordariomycetes</taxon>
        <taxon>Hypocreomycetidae</taxon>
        <taxon>Hypocreales</taxon>
        <taxon>Clavicipitaceae</taxon>
        <taxon>Clavicipitaceae incertae sedis</taxon>
        <taxon>'Torrubiella' clade</taxon>
    </lineage>
</organism>
<evidence type="ECO:0000256" key="3">
    <source>
        <dbReference type="ARBA" id="ARBA00022968"/>
    </source>
</evidence>
<dbReference type="HOGENOM" id="CLU_017872_4_0_1"/>
<dbReference type="GO" id="GO:0006487">
    <property type="term" value="P:protein N-linked glycosylation"/>
    <property type="evidence" value="ECO:0007669"/>
    <property type="project" value="TreeGrafter"/>
</dbReference>